<evidence type="ECO:0000313" key="7">
    <source>
        <dbReference type="EMBL" id="QQP57453.1"/>
    </source>
</evidence>
<dbReference type="Proteomes" id="UP000595437">
    <property type="component" value="Chromosome 2"/>
</dbReference>
<dbReference type="InterPro" id="IPR036960">
    <property type="entry name" value="T-box_sf"/>
</dbReference>
<dbReference type="EMBL" id="CP045891">
    <property type="protein sequence ID" value="QQP57453.1"/>
    <property type="molecule type" value="Genomic_DNA"/>
</dbReference>
<dbReference type="PROSITE" id="PS50252">
    <property type="entry name" value="TBOX_3"/>
    <property type="match status" value="1"/>
</dbReference>
<evidence type="ECO:0000256" key="3">
    <source>
        <dbReference type="ARBA" id="ARBA00023163"/>
    </source>
</evidence>
<evidence type="ECO:0000256" key="1">
    <source>
        <dbReference type="ARBA" id="ARBA00023015"/>
    </source>
</evidence>
<dbReference type="GO" id="GO:0005634">
    <property type="term" value="C:nucleus"/>
    <property type="evidence" value="ECO:0007669"/>
    <property type="project" value="UniProtKB-SubCell"/>
</dbReference>
<protein>
    <submittedName>
        <fullName evidence="7">Tbox protein H15like</fullName>
    </submittedName>
</protein>
<name>A0A7T8QWC2_CALRO</name>
<dbReference type="GO" id="GO:0000785">
    <property type="term" value="C:chromatin"/>
    <property type="evidence" value="ECO:0007669"/>
    <property type="project" value="TreeGrafter"/>
</dbReference>
<dbReference type="InterPro" id="IPR046360">
    <property type="entry name" value="T-box_DNA-bd"/>
</dbReference>
<sequence length="86" mass="9735">LHGPGPISCIERESHHTWIYPETVFTAVTAYQNQLITKLKIDSNPFAKGFRDSSRLNDYETELYGFPPPPHMGGLHPAMFLDSSLF</sequence>
<dbReference type="OrthoDB" id="7442607at2759"/>
<dbReference type="GO" id="GO:0048731">
    <property type="term" value="P:system development"/>
    <property type="evidence" value="ECO:0007669"/>
    <property type="project" value="UniProtKB-ARBA"/>
</dbReference>
<dbReference type="GO" id="GO:0000978">
    <property type="term" value="F:RNA polymerase II cis-regulatory region sequence-specific DNA binding"/>
    <property type="evidence" value="ECO:0007669"/>
    <property type="project" value="InterPro"/>
</dbReference>
<dbReference type="Pfam" id="PF00907">
    <property type="entry name" value="T-box"/>
    <property type="match status" value="1"/>
</dbReference>
<evidence type="ECO:0000256" key="4">
    <source>
        <dbReference type="ARBA" id="ARBA00023242"/>
    </source>
</evidence>
<proteinExistence type="predicted"/>
<dbReference type="InterPro" id="IPR008967">
    <property type="entry name" value="p53-like_TF_DNA-bd_sf"/>
</dbReference>
<accession>A0A7T8QWC2</accession>
<dbReference type="PANTHER" id="PTHR11267:SF190">
    <property type="entry name" value="T-BOX TRANSCRIPTION FACTOR TBX20"/>
    <property type="match status" value="1"/>
</dbReference>
<feature type="non-terminal residue" evidence="7">
    <location>
        <position position="1"/>
    </location>
</feature>
<dbReference type="PRINTS" id="PR00937">
    <property type="entry name" value="TBOX"/>
</dbReference>
<feature type="domain" description="T-box" evidence="6">
    <location>
        <begin position="1"/>
        <end position="52"/>
    </location>
</feature>
<organism evidence="7 8">
    <name type="scientific">Caligus rogercresseyi</name>
    <name type="common">Sea louse</name>
    <dbReference type="NCBI Taxonomy" id="217165"/>
    <lineage>
        <taxon>Eukaryota</taxon>
        <taxon>Metazoa</taxon>
        <taxon>Ecdysozoa</taxon>
        <taxon>Arthropoda</taxon>
        <taxon>Crustacea</taxon>
        <taxon>Multicrustacea</taxon>
        <taxon>Hexanauplia</taxon>
        <taxon>Copepoda</taxon>
        <taxon>Siphonostomatoida</taxon>
        <taxon>Caligidae</taxon>
        <taxon>Caligus</taxon>
    </lineage>
</organism>
<keyword evidence="2 5" id="KW-0238">DNA-binding</keyword>
<dbReference type="GO" id="GO:0001708">
    <property type="term" value="P:cell fate specification"/>
    <property type="evidence" value="ECO:0007669"/>
    <property type="project" value="TreeGrafter"/>
</dbReference>
<evidence type="ECO:0000256" key="2">
    <source>
        <dbReference type="ARBA" id="ARBA00023125"/>
    </source>
</evidence>
<dbReference type="GO" id="GO:0045893">
    <property type="term" value="P:positive regulation of DNA-templated transcription"/>
    <property type="evidence" value="ECO:0007669"/>
    <property type="project" value="InterPro"/>
</dbReference>
<dbReference type="AlphaFoldDB" id="A0A7T8QWC2"/>
<dbReference type="GO" id="GO:0000981">
    <property type="term" value="F:DNA-binding transcription factor activity, RNA polymerase II-specific"/>
    <property type="evidence" value="ECO:0007669"/>
    <property type="project" value="TreeGrafter"/>
</dbReference>
<comment type="subcellular location">
    <subcellularLocation>
        <location evidence="5">Nucleus</location>
    </subcellularLocation>
</comment>
<dbReference type="SUPFAM" id="SSF49417">
    <property type="entry name" value="p53-like transcription factors"/>
    <property type="match status" value="1"/>
</dbReference>
<dbReference type="InterPro" id="IPR001699">
    <property type="entry name" value="TF_T-box"/>
</dbReference>
<evidence type="ECO:0000256" key="5">
    <source>
        <dbReference type="PROSITE-ProRule" id="PRU00201"/>
    </source>
</evidence>
<dbReference type="PANTHER" id="PTHR11267">
    <property type="entry name" value="T-BOX PROTEIN-RELATED"/>
    <property type="match status" value="1"/>
</dbReference>
<keyword evidence="8" id="KW-1185">Reference proteome</keyword>
<keyword evidence="3" id="KW-0804">Transcription</keyword>
<keyword evidence="4 5" id="KW-0539">Nucleus</keyword>
<dbReference type="Gene3D" id="2.60.40.820">
    <property type="entry name" value="Transcription factor, T-box"/>
    <property type="match status" value="1"/>
</dbReference>
<reference evidence="8" key="1">
    <citation type="submission" date="2021-01" db="EMBL/GenBank/DDBJ databases">
        <title>Caligus Genome Assembly.</title>
        <authorList>
            <person name="Gallardo-Escarate C."/>
        </authorList>
    </citation>
    <scope>NUCLEOTIDE SEQUENCE [LARGE SCALE GENOMIC DNA]</scope>
</reference>
<keyword evidence="1" id="KW-0805">Transcription regulation</keyword>
<evidence type="ECO:0000259" key="6">
    <source>
        <dbReference type="PROSITE" id="PS50252"/>
    </source>
</evidence>
<evidence type="ECO:0000313" key="8">
    <source>
        <dbReference type="Proteomes" id="UP000595437"/>
    </source>
</evidence>
<gene>
    <name evidence="7" type="ORF">FKW44_002455</name>
</gene>
<comment type="caution">
    <text evidence="5">Lacks conserved residue(s) required for the propagation of feature annotation.</text>
</comment>